<dbReference type="EMBL" id="FNEB01000001">
    <property type="protein sequence ID" value="SDI05410.1"/>
    <property type="molecule type" value="Genomic_DNA"/>
</dbReference>
<feature type="signal peptide" evidence="1">
    <location>
        <begin position="1"/>
        <end position="18"/>
    </location>
</feature>
<evidence type="ECO:0000256" key="1">
    <source>
        <dbReference type="SAM" id="SignalP"/>
    </source>
</evidence>
<dbReference type="AlphaFoldDB" id="A0A1G8HG12"/>
<reference evidence="2 3" key="1">
    <citation type="submission" date="2016-10" db="EMBL/GenBank/DDBJ databases">
        <authorList>
            <person name="de Groot N.N."/>
        </authorList>
    </citation>
    <scope>NUCLEOTIDE SEQUENCE [LARGE SCALE GENOMIC DNA]</scope>
    <source>
        <strain evidence="2 3">DSM 28010</strain>
    </source>
</reference>
<dbReference type="Proteomes" id="UP000199340">
    <property type="component" value="Unassembled WGS sequence"/>
</dbReference>
<dbReference type="STRING" id="490829.SAMN05421850_101487"/>
<accession>A0A1G8HG12</accession>
<keyword evidence="3" id="KW-1185">Reference proteome</keyword>
<proteinExistence type="predicted"/>
<protein>
    <submittedName>
        <fullName evidence="2">Uncharacterized protein</fullName>
    </submittedName>
</protein>
<evidence type="ECO:0000313" key="3">
    <source>
        <dbReference type="Proteomes" id="UP000199340"/>
    </source>
</evidence>
<sequence>MRTRLAFALLCLPFAASAQEAPLSAIDWLSTPTALPVTRVMPPTGIPGESPVTDSATIPAVSVTPLGEVQADAVGLLPSSITGLPRSLWQQSRAAELRTLLMARNVTRLPAMQSLLYTLLLAEADAPADSGTDAPFLQARIDALMELGAVEPAQALLERAGAGTPALFARWFDATLLTGDEDKACRALRDSPHLSPSYAARVFCTARGGDWSAAALTLDTARALGFISDLEDRLLAQFLDPEMFEGEPLPLPPVRPSPLLFRLYEAVGEPLPTNTLPRAFAMGDLRSTVGWKAELVAAERLARTGALPVNRLLGIYSERLPAASGGIWDRVEAIQRFDTAMRTGDPGAVARALPGAWRAMRAARLEVPFAELYGAELMRLPLTGTAAALAYDVALLGPAYENAAMTRGSAIPARAFATGVARGAPPAPGNDALRVAISRAFESATPPREIADLIDTGRLGEAILSAIALYEHGNTGDVAALEKALSAFRAMGLEDTARRASLQLLLLGTRG</sequence>
<dbReference type="RefSeq" id="WP_090026115.1">
    <property type="nucleotide sequence ID" value="NZ_FNEB01000001.1"/>
</dbReference>
<gene>
    <name evidence="2" type="ORF">SAMN05421850_101487</name>
</gene>
<organism evidence="2 3">
    <name type="scientific">Lutimaribacter saemankumensis</name>
    <dbReference type="NCBI Taxonomy" id="490829"/>
    <lineage>
        <taxon>Bacteria</taxon>
        <taxon>Pseudomonadati</taxon>
        <taxon>Pseudomonadota</taxon>
        <taxon>Alphaproteobacteria</taxon>
        <taxon>Rhodobacterales</taxon>
        <taxon>Roseobacteraceae</taxon>
        <taxon>Lutimaribacter</taxon>
    </lineage>
</organism>
<name>A0A1G8HG12_9RHOB</name>
<dbReference type="OrthoDB" id="7929427at2"/>
<feature type="chain" id="PRO_5011666897" evidence="1">
    <location>
        <begin position="19"/>
        <end position="511"/>
    </location>
</feature>
<evidence type="ECO:0000313" key="2">
    <source>
        <dbReference type="EMBL" id="SDI05410.1"/>
    </source>
</evidence>
<keyword evidence="1" id="KW-0732">Signal</keyword>